<evidence type="ECO:0000313" key="4">
    <source>
        <dbReference type="Proteomes" id="UP000515121"/>
    </source>
</evidence>
<evidence type="ECO:0000256" key="2">
    <source>
        <dbReference type="ARBA" id="ARBA00022472"/>
    </source>
</evidence>
<evidence type="ECO:0000256" key="3">
    <source>
        <dbReference type="ARBA" id="ARBA00022946"/>
    </source>
</evidence>
<keyword evidence="3" id="KW-0809">Transit peptide</keyword>
<gene>
    <name evidence="5" type="primary">LOC111307167</name>
</gene>
<dbReference type="InterPro" id="IPR038538">
    <property type="entry name" value="MTERF_sf"/>
</dbReference>
<accession>A0A6P6A7M2</accession>
<dbReference type="InterPro" id="IPR003690">
    <property type="entry name" value="MTERF"/>
</dbReference>
<comment type="similarity">
    <text evidence="1">Belongs to the mTERF family.</text>
</comment>
<dbReference type="PANTHER" id="PTHR13068">
    <property type="entry name" value="CGI-12 PROTEIN-RELATED"/>
    <property type="match status" value="1"/>
</dbReference>
<dbReference type="RefSeq" id="XP_022760918.1">
    <property type="nucleotide sequence ID" value="XM_022905183.1"/>
</dbReference>
<dbReference type="GO" id="GO:0003676">
    <property type="term" value="F:nucleic acid binding"/>
    <property type="evidence" value="ECO:0007669"/>
    <property type="project" value="InterPro"/>
</dbReference>
<dbReference type="GeneID" id="111307167"/>
<keyword evidence="2" id="KW-0805">Transcription regulation</keyword>
<reference evidence="5" key="1">
    <citation type="submission" date="2025-08" db="UniProtKB">
        <authorList>
            <consortium name="RefSeq"/>
        </authorList>
    </citation>
    <scope>IDENTIFICATION</scope>
    <source>
        <tissue evidence="5">Fruit stalk</tissue>
    </source>
</reference>
<dbReference type="PANTHER" id="PTHR13068:SF166">
    <property type="entry name" value="TRANSCRIPTION TERMINATION FACTOR MTERF15, MITOCHONDRIAL-LIKE"/>
    <property type="match status" value="1"/>
</dbReference>
<sequence length="329" mass="37951">MKLVFSMGGKQSQPLKVTNFFRITHQSLNYQVTLDSSPQPEIKSASSASKYVHFESPEKPDSFIAFFEKQGFSKTQITNLIKRQPILLVYDTEKTLLPKLEFLYSVGFSRPDLAKLLTNYPTLLRASLEKQIIPSFNFLRNLFQSNDKTIKATKRFTGILVYNCESHLFPNMNILRGNGVLESNIVTMFHRQPRSLICDLARFKEIVEEIKRMGIDSSRLKFVEAAIALRSMSKSTLEKKFDVYRRWGWSDQEIFEAFQKYPSCMKVSEVKIMAIMDFLVNKMGFNSTLVAKQSSILSRSLEKRIVPRALFVQELSQVFNYYNSAGSHH</sequence>
<proteinExistence type="inferred from homology"/>
<protein>
    <submittedName>
        <fullName evidence="5">Transcription termination factor MTERF15, mitochondrial-like</fullName>
    </submittedName>
</protein>
<dbReference type="OrthoDB" id="637682at2759"/>
<organism evidence="4 5">
    <name type="scientific">Durio zibethinus</name>
    <name type="common">Durian</name>
    <dbReference type="NCBI Taxonomy" id="66656"/>
    <lineage>
        <taxon>Eukaryota</taxon>
        <taxon>Viridiplantae</taxon>
        <taxon>Streptophyta</taxon>
        <taxon>Embryophyta</taxon>
        <taxon>Tracheophyta</taxon>
        <taxon>Spermatophyta</taxon>
        <taxon>Magnoliopsida</taxon>
        <taxon>eudicotyledons</taxon>
        <taxon>Gunneridae</taxon>
        <taxon>Pentapetalae</taxon>
        <taxon>rosids</taxon>
        <taxon>malvids</taxon>
        <taxon>Malvales</taxon>
        <taxon>Malvaceae</taxon>
        <taxon>Helicteroideae</taxon>
        <taxon>Durio</taxon>
    </lineage>
</organism>
<keyword evidence="2" id="KW-0806">Transcription termination</keyword>
<dbReference type="GO" id="GO:0006353">
    <property type="term" value="P:DNA-templated transcription termination"/>
    <property type="evidence" value="ECO:0007669"/>
    <property type="project" value="UniProtKB-KW"/>
</dbReference>
<dbReference type="SMART" id="SM00733">
    <property type="entry name" value="Mterf"/>
    <property type="match status" value="7"/>
</dbReference>
<dbReference type="Gene3D" id="1.25.70.10">
    <property type="entry name" value="Transcription termination factor 3, mitochondrial"/>
    <property type="match status" value="1"/>
</dbReference>
<evidence type="ECO:0000256" key="1">
    <source>
        <dbReference type="ARBA" id="ARBA00007692"/>
    </source>
</evidence>
<dbReference type="Pfam" id="PF02536">
    <property type="entry name" value="mTERF"/>
    <property type="match status" value="1"/>
</dbReference>
<dbReference type="KEGG" id="dzi:111307167"/>
<keyword evidence="4" id="KW-1185">Reference proteome</keyword>
<dbReference type="AlphaFoldDB" id="A0A6P6A7M2"/>
<evidence type="ECO:0000313" key="5">
    <source>
        <dbReference type="RefSeq" id="XP_022760918.1"/>
    </source>
</evidence>
<keyword evidence="2" id="KW-0804">Transcription</keyword>
<name>A0A6P6A7M2_DURZI</name>
<dbReference type="Proteomes" id="UP000515121">
    <property type="component" value="Unplaced"/>
</dbReference>
<dbReference type="FunFam" id="1.25.70.10:FF:000001">
    <property type="entry name" value="Mitochondrial transcription termination factor-like"/>
    <property type="match status" value="1"/>
</dbReference>